<evidence type="ECO:0000256" key="12">
    <source>
        <dbReference type="HAMAP-Rule" id="MF_01811"/>
    </source>
</evidence>
<comment type="subcellular location">
    <subcellularLocation>
        <location evidence="1 12">Cell membrane</location>
        <topology evidence="1 12">Multi-pass membrane protein</topology>
    </subcellularLocation>
</comment>
<feature type="compositionally biased region" description="Polar residues" evidence="13">
    <location>
        <begin position="297"/>
        <end position="312"/>
    </location>
</feature>
<keyword evidence="7 12" id="KW-1133">Transmembrane helix</keyword>
<dbReference type="CDD" id="cd20070">
    <property type="entry name" value="5TM_YidC_Alb3"/>
    <property type="match status" value="1"/>
</dbReference>
<evidence type="ECO:0000259" key="14">
    <source>
        <dbReference type="Pfam" id="PF02096"/>
    </source>
</evidence>
<keyword evidence="16" id="KW-1185">Reference proteome</keyword>
<dbReference type="GO" id="GO:0015031">
    <property type="term" value="P:protein transport"/>
    <property type="evidence" value="ECO:0007669"/>
    <property type="project" value="UniProtKB-KW"/>
</dbReference>
<dbReference type="EMBL" id="AZGF01000003">
    <property type="protein sequence ID" value="KRM13224.1"/>
    <property type="molecule type" value="Genomic_DNA"/>
</dbReference>
<dbReference type="InterPro" id="IPR047196">
    <property type="entry name" value="YidC_ALB_C"/>
</dbReference>
<dbReference type="GO" id="GO:0005886">
    <property type="term" value="C:plasma membrane"/>
    <property type="evidence" value="ECO:0007669"/>
    <property type="project" value="UniProtKB-SubCell"/>
</dbReference>
<feature type="transmembrane region" description="Helical" evidence="12">
    <location>
        <begin position="243"/>
        <end position="262"/>
    </location>
</feature>
<dbReference type="InterPro" id="IPR001708">
    <property type="entry name" value="YidC/ALB3/OXA1/COX18"/>
</dbReference>
<keyword evidence="9" id="KW-0564">Palmitate</keyword>
<comment type="similarity">
    <text evidence="12">Belongs to the OXA1/ALB3/YidC family. Type 2 subfamily.</text>
</comment>
<dbReference type="NCBIfam" id="TIGR03592">
    <property type="entry name" value="yidC_oxa1_cterm"/>
    <property type="match status" value="1"/>
</dbReference>
<keyword evidence="3 12" id="KW-1003">Cell membrane</keyword>
<reference evidence="15 16" key="1">
    <citation type="journal article" date="2015" name="Genome Announc.">
        <title>Expanding the biotechnology potential of lactobacilli through comparative genomics of 213 strains and associated genera.</title>
        <authorList>
            <person name="Sun Z."/>
            <person name="Harris H.M."/>
            <person name="McCann A."/>
            <person name="Guo C."/>
            <person name="Argimon S."/>
            <person name="Zhang W."/>
            <person name="Yang X."/>
            <person name="Jeffery I.B."/>
            <person name="Cooney J.C."/>
            <person name="Kagawa T.F."/>
            <person name="Liu W."/>
            <person name="Song Y."/>
            <person name="Salvetti E."/>
            <person name="Wrobel A."/>
            <person name="Rasinkangas P."/>
            <person name="Parkhill J."/>
            <person name="Rea M.C."/>
            <person name="O'Sullivan O."/>
            <person name="Ritari J."/>
            <person name="Douillard F.P."/>
            <person name="Paul Ross R."/>
            <person name="Yang R."/>
            <person name="Briner A.E."/>
            <person name="Felis G.E."/>
            <person name="de Vos W.M."/>
            <person name="Barrangou R."/>
            <person name="Klaenhammer T.R."/>
            <person name="Caufield P.W."/>
            <person name="Cui Y."/>
            <person name="Zhang H."/>
            <person name="O'Toole P.W."/>
        </authorList>
    </citation>
    <scope>NUCLEOTIDE SEQUENCE [LARGE SCALE GENOMIC DNA]</scope>
    <source>
        <strain evidence="15 16">DSM 5007</strain>
    </source>
</reference>
<comment type="caution">
    <text evidence="15">The sequence shown here is derived from an EMBL/GenBank/DDBJ whole genome shotgun (WGS) entry which is preliminary data.</text>
</comment>
<dbReference type="PANTHER" id="PTHR12428">
    <property type="entry name" value="OXA1"/>
    <property type="match status" value="1"/>
</dbReference>
<organism evidence="15 16">
    <name type="scientific">Paucilactobacillus suebicus DSM 5007 = KCTC 3549</name>
    <dbReference type="NCBI Taxonomy" id="1423807"/>
    <lineage>
        <taxon>Bacteria</taxon>
        <taxon>Bacillati</taxon>
        <taxon>Bacillota</taxon>
        <taxon>Bacilli</taxon>
        <taxon>Lactobacillales</taxon>
        <taxon>Lactobacillaceae</taxon>
        <taxon>Paucilactobacillus</taxon>
    </lineage>
</organism>
<dbReference type="HAMAP" id="MF_01811">
    <property type="entry name" value="YidC_type2"/>
    <property type="match status" value="1"/>
</dbReference>
<dbReference type="Pfam" id="PF02096">
    <property type="entry name" value="60KD_IMP"/>
    <property type="match status" value="1"/>
</dbReference>
<protein>
    <recommendedName>
        <fullName evidence="12">Membrane protein insertase YidC</fullName>
    </recommendedName>
    <alternativeName>
        <fullName evidence="12">Foldase YidC</fullName>
    </alternativeName>
    <alternativeName>
        <fullName evidence="12">Membrane integrase YidC</fullName>
    </alternativeName>
    <alternativeName>
        <fullName evidence="12">Membrane protein YidC</fullName>
    </alternativeName>
</protein>
<evidence type="ECO:0000256" key="2">
    <source>
        <dbReference type="ARBA" id="ARBA00022448"/>
    </source>
</evidence>
<evidence type="ECO:0000256" key="8">
    <source>
        <dbReference type="ARBA" id="ARBA00023136"/>
    </source>
</evidence>
<evidence type="ECO:0000313" key="15">
    <source>
        <dbReference type="EMBL" id="KRM13224.1"/>
    </source>
</evidence>
<evidence type="ECO:0000256" key="7">
    <source>
        <dbReference type="ARBA" id="ARBA00022989"/>
    </source>
</evidence>
<accession>A0A0R1W5T7</accession>
<evidence type="ECO:0000256" key="5">
    <source>
        <dbReference type="ARBA" id="ARBA00022729"/>
    </source>
</evidence>
<dbReference type="PRINTS" id="PR00701">
    <property type="entry name" value="60KDINNERMP"/>
</dbReference>
<keyword evidence="11" id="KW-0449">Lipoprotein</keyword>
<dbReference type="AlphaFoldDB" id="A0A0R1W5T7"/>
<sequence length="334" mass="37565">MLSVYENELKELVNLMKNKKLSVISVLTVAALLLSGCVRTKNGKPYGMIYDYLAKPTQHLMEWISNFFGGNYGWAIIIIVFIVRMVLLPVMISQMKKSTIQQEKMSMVGPQMREIQARQKKAKTPEEQAAVSQEMMALYRENGISMTGGIGCLPLLIQMPVFAALYAAIRYSPELSSASFMGIKLGSPSILLAVLSFIAYLVQAWLSLVGLPEDQKKQMRFTMLLSPVMILFFTMSSSAGLGLYFFIGGLFAIIQTIIINMYRPRIRHNIEKELKKNPPKKIVKPTPVPVVAEETKPTGTKDSIEQLKNTTDNEQDKNTKPKKNRNQGKQHHKS</sequence>
<feature type="transmembrane region" description="Helical" evidence="12">
    <location>
        <begin position="63"/>
        <end position="87"/>
    </location>
</feature>
<evidence type="ECO:0000256" key="10">
    <source>
        <dbReference type="ARBA" id="ARBA00023186"/>
    </source>
</evidence>
<feature type="compositionally biased region" description="Basic residues" evidence="13">
    <location>
        <begin position="320"/>
        <end position="334"/>
    </location>
</feature>
<proteinExistence type="inferred from homology"/>
<dbReference type="eggNOG" id="COG0706">
    <property type="taxonomic scope" value="Bacteria"/>
</dbReference>
<feature type="region of interest" description="Disordered" evidence="13">
    <location>
        <begin position="277"/>
        <end position="334"/>
    </location>
</feature>
<dbReference type="InterPro" id="IPR023060">
    <property type="entry name" value="YidC/YidC1/YidC2_Firmicutes"/>
</dbReference>
<dbReference type="PANTHER" id="PTHR12428:SF65">
    <property type="entry name" value="CYTOCHROME C OXIDASE ASSEMBLY PROTEIN COX18, MITOCHONDRIAL"/>
    <property type="match status" value="1"/>
</dbReference>
<comment type="function">
    <text evidence="12">Required for the insertion and/or proper folding and/or complex formation of integral membrane proteins into the membrane. Involved in integration of membrane proteins that insert both dependently and independently of the Sec translocase complex, as well as at least some lipoproteins.</text>
</comment>
<feature type="transmembrane region" description="Helical" evidence="12">
    <location>
        <begin position="144"/>
        <end position="169"/>
    </location>
</feature>
<dbReference type="PATRIC" id="fig|1423807.3.peg.1397"/>
<evidence type="ECO:0000256" key="4">
    <source>
        <dbReference type="ARBA" id="ARBA00022692"/>
    </source>
</evidence>
<keyword evidence="6 12" id="KW-0653">Protein transport</keyword>
<dbReference type="Proteomes" id="UP000051820">
    <property type="component" value="Unassembled WGS sequence"/>
</dbReference>
<keyword evidence="4 12" id="KW-0812">Transmembrane</keyword>
<keyword evidence="10 12" id="KW-0143">Chaperone</keyword>
<dbReference type="InterPro" id="IPR028055">
    <property type="entry name" value="YidC/Oxa/ALB_C"/>
</dbReference>
<name>A0A0R1W5T7_9LACO</name>
<feature type="transmembrane region" description="Helical" evidence="12">
    <location>
        <begin position="189"/>
        <end position="209"/>
    </location>
</feature>
<evidence type="ECO:0000256" key="11">
    <source>
        <dbReference type="ARBA" id="ARBA00023288"/>
    </source>
</evidence>
<evidence type="ECO:0000256" key="1">
    <source>
        <dbReference type="ARBA" id="ARBA00004651"/>
    </source>
</evidence>
<evidence type="ECO:0000256" key="13">
    <source>
        <dbReference type="SAM" id="MobiDB-lite"/>
    </source>
</evidence>
<keyword evidence="8 12" id="KW-0472">Membrane</keyword>
<evidence type="ECO:0000256" key="6">
    <source>
        <dbReference type="ARBA" id="ARBA00022927"/>
    </source>
</evidence>
<feature type="transmembrane region" description="Helical" evidence="12">
    <location>
        <begin position="221"/>
        <end position="237"/>
    </location>
</feature>
<dbReference type="GO" id="GO:0051205">
    <property type="term" value="P:protein insertion into membrane"/>
    <property type="evidence" value="ECO:0007669"/>
    <property type="project" value="TreeGrafter"/>
</dbReference>
<evidence type="ECO:0000313" key="16">
    <source>
        <dbReference type="Proteomes" id="UP000051820"/>
    </source>
</evidence>
<dbReference type="STRING" id="1423807.FD16_GL001369"/>
<feature type="domain" description="Membrane insertase YidC/Oxa/ALB C-terminal" evidence="14">
    <location>
        <begin position="72"/>
        <end position="260"/>
    </location>
</feature>
<keyword evidence="5 12" id="KW-0732">Signal</keyword>
<gene>
    <name evidence="12" type="primary">yidC</name>
    <name evidence="15" type="ORF">FD16_GL001369</name>
</gene>
<dbReference type="GO" id="GO:0032977">
    <property type="term" value="F:membrane insertase activity"/>
    <property type="evidence" value="ECO:0007669"/>
    <property type="project" value="InterPro"/>
</dbReference>
<evidence type="ECO:0000256" key="3">
    <source>
        <dbReference type="ARBA" id="ARBA00022475"/>
    </source>
</evidence>
<evidence type="ECO:0000256" key="9">
    <source>
        <dbReference type="ARBA" id="ARBA00023139"/>
    </source>
</evidence>
<keyword evidence="2 12" id="KW-0813">Transport</keyword>